<reference evidence="8 9" key="1">
    <citation type="journal article" date="2019" name="Int. J. Syst. Evol. Microbiol.">
        <title>The Global Catalogue of Microorganisms (GCM) 10K type strain sequencing project: providing services to taxonomists for standard genome sequencing and annotation.</title>
        <authorList>
            <consortium name="The Broad Institute Genomics Platform"/>
            <consortium name="The Broad Institute Genome Sequencing Center for Infectious Disease"/>
            <person name="Wu L."/>
            <person name="Ma J."/>
        </authorList>
    </citation>
    <scope>NUCLEOTIDE SEQUENCE [LARGE SCALE GENOMIC DNA]</scope>
    <source>
        <strain evidence="8 9">JCM 10367</strain>
    </source>
</reference>
<name>A0ABN1HQN8_9ACTN</name>
<feature type="domain" description="FAD-binding FR-type" evidence="7">
    <location>
        <begin position="341"/>
        <end position="441"/>
    </location>
</feature>
<evidence type="ECO:0000259" key="6">
    <source>
        <dbReference type="PROSITE" id="PS51085"/>
    </source>
</evidence>
<comment type="caution">
    <text evidence="8">The sequence shown here is derived from an EMBL/GenBank/DDBJ whole genome shotgun (WGS) entry which is preliminary data.</text>
</comment>
<dbReference type="Gene3D" id="3.10.20.30">
    <property type="match status" value="1"/>
</dbReference>
<proteinExistence type="predicted"/>
<dbReference type="PROSITE" id="PS00197">
    <property type="entry name" value="2FE2S_FER_1"/>
    <property type="match status" value="1"/>
</dbReference>
<evidence type="ECO:0000313" key="8">
    <source>
        <dbReference type="EMBL" id="GAA0662282.1"/>
    </source>
</evidence>
<dbReference type="InterPro" id="IPR017927">
    <property type="entry name" value="FAD-bd_FR_type"/>
</dbReference>
<evidence type="ECO:0000313" key="9">
    <source>
        <dbReference type="Proteomes" id="UP001500724"/>
    </source>
</evidence>
<dbReference type="InterPro" id="IPR036010">
    <property type="entry name" value="2Fe-2S_ferredoxin-like_sf"/>
</dbReference>
<feature type="region of interest" description="Disordered" evidence="5">
    <location>
        <begin position="187"/>
        <end position="233"/>
    </location>
</feature>
<evidence type="ECO:0000256" key="3">
    <source>
        <dbReference type="ARBA" id="ARBA00022827"/>
    </source>
</evidence>
<feature type="domain" description="2Fe-2S ferredoxin-type" evidence="6">
    <location>
        <begin position="241"/>
        <end position="331"/>
    </location>
</feature>
<dbReference type="Gene3D" id="1.10.620.20">
    <property type="entry name" value="Ribonucleotide Reductase, subunit A"/>
    <property type="match status" value="1"/>
</dbReference>
<evidence type="ECO:0000256" key="5">
    <source>
        <dbReference type="SAM" id="MobiDB-lite"/>
    </source>
</evidence>
<dbReference type="PROSITE" id="PS51085">
    <property type="entry name" value="2FE2S_FER_2"/>
    <property type="match status" value="1"/>
</dbReference>
<keyword evidence="1" id="KW-0285">Flavoprotein</keyword>
<dbReference type="SUPFAM" id="SSF47240">
    <property type="entry name" value="Ferritin-like"/>
    <property type="match status" value="1"/>
</dbReference>
<dbReference type="RefSeq" id="WP_344005446.1">
    <property type="nucleotide sequence ID" value="NZ_BAAAGU010000054.1"/>
</dbReference>
<dbReference type="Pfam" id="PF00970">
    <property type="entry name" value="FAD_binding_6"/>
    <property type="match status" value="1"/>
</dbReference>
<dbReference type="InterPro" id="IPR012675">
    <property type="entry name" value="Beta-grasp_dom_sf"/>
</dbReference>
<dbReference type="Proteomes" id="UP001500724">
    <property type="component" value="Unassembled WGS sequence"/>
</dbReference>
<keyword evidence="3" id="KW-0274">FAD</keyword>
<dbReference type="InterPro" id="IPR012348">
    <property type="entry name" value="RNR-like"/>
</dbReference>
<dbReference type="InterPro" id="IPR008333">
    <property type="entry name" value="Cbr1-like_FAD-bd_dom"/>
</dbReference>
<dbReference type="InterPro" id="IPR009078">
    <property type="entry name" value="Ferritin-like_SF"/>
</dbReference>
<dbReference type="InterPro" id="IPR017938">
    <property type="entry name" value="Riboflavin_synthase-like_b-brl"/>
</dbReference>
<dbReference type="SUPFAM" id="SSF54292">
    <property type="entry name" value="2Fe-2S ferredoxin-like"/>
    <property type="match status" value="1"/>
</dbReference>
<keyword evidence="9" id="KW-1185">Reference proteome</keyword>
<evidence type="ECO:0000256" key="2">
    <source>
        <dbReference type="ARBA" id="ARBA00022714"/>
    </source>
</evidence>
<gene>
    <name evidence="8" type="ORF">GCM10009535_47380</name>
</gene>
<dbReference type="SUPFAM" id="SSF63380">
    <property type="entry name" value="Riboflavin synthase domain-like"/>
    <property type="match status" value="1"/>
</dbReference>
<evidence type="ECO:0000256" key="4">
    <source>
        <dbReference type="ARBA" id="ARBA00023014"/>
    </source>
</evidence>
<keyword evidence="4" id="KW-0411">Iron-sulfur</keyword>
<dbReference type="Pfam" id="PF00111">
    <property type="entry name" value="Fer2"/>
    <property type="match status" value="1"/>
</dbReference>
<protein>
    <submittedName>
        <fullName evidence="8">Uncharacterized protein</fullName>
    </submittedName>
</protein>
<dbReference type="CDD" id="cd00207">
    <property type="entry name" value="fer2"/>
    <property type="match status" value="1"/>
</dbReference>
<dbReference type="PANTHER" id="PTHR43644">
    <property type="entry name" value="NA(+)-TRANSLOCATING NADH-QUINONE REDUCTASE SUBUNIT"/>
    <property type="match status" value="1"/>
</dbReference>
<dbReference type="InterPro" id="IPR001041">
    <property type="entry name" value="2Fe-2S_ferredoxin-type"/>
</dbReference>
<keyword evidence="2" id="KW-0479">Metal-binding</keyword>
<evidence type="ECO:0000259" key="7">
    <source>
        <dbReference type="PROSITE" id="PS51384"/>
    </source>
</evidence>
<sequence length="441" mass="49744">MDFEWFESKYPGWYAEYGAWWEAYNRLKHPGANKPIAFEEVGYQYPHRCWTCMVPCLVRQDMVVDKVDGQWRTYCSETCAWTDTTAFRPEYEGRATPSMGRLTGKREWETCYHGQDLADIVKDLGYVRDDGKTLVPQPHLDLDDPKKPWTLDDIRGNTFISPNVSLNEMSDEEREAHVADYRSRSNITPSMLRPVPPGAETLPPTAREGTAGARRRRGHHQVRRDPAEPPPGRLVFVGDKHRIRFEPVGIEIEADEDETVLDATFRQGVSLMHGCKEGQCSSCKSFPLDGDQQMERYSTFAPADYESEEGYVLLCRTHAYGDLSVELINYDEEMLLSGIPPRQARATVAAVQSLSHDITRLVLDVHPADELPYRTGQYVDIEVPGTDQWRSFSMAGLPAEGPGGKLEFIIKRYPGGRLSGMLNGALRPGDPLTVKARTAPA</sequence>
<organism evidence="8 9">
    <name type="scientific">Streptomyces thermocarboxydovorans</name>
    <dbReference type="NCBI Taxonomy" id="59298"/>
    <lineage>
        <taxon>Bacteria</taxon>
        <taxon>Bacillati</taxon>
        <taxon>Actinomycetota</taxon>
        <taxon>Actinomycetes</taxon>
        <taxon>Kitasatosporales</taxon>
        <taxon>Streptomycetaceae</taxon>
        <taxon>Streptomyces</taxon>
    </lineage>
</organism>
<keyword evidence="2" id="KW-0001">2Fe-2S</keyword>
<dbReference type="Gene3D" id="2.40.30.10">
    <property type="entry name" value="Translation factors"/>
    <property type="match status" value="1"/>
</dbReference>
<accession>A0ABN1HQN8</accession>
<dbReference type="PROSITE" id="PS51384">
    <property type="entry name" value="FAD_FR"/>
    <property type="match status" value="1"/>
</dbReference>
<dbReference type="EMBL" id="BAAAGU010000054">
    <property type="protein sequence ID" value="GAA0662282.1"/>
    <property type="molecule type" value="Genomic_DNA"/>
</dbReference>
<dbReference type="InterPro" id="IPR006058">
    <property type="entry name" value="2Fe2S_fd_BS"/>
</dbReference>
<feature type="compositionally biased region" description="Basic residues" evidence="5">
    <location>
        <begin position="213"/>
        <end position="222"/>
    </location>
</feature>
<evidence type="ECO:0000256" key="1">
    <source>
        <dbReference type="ARBA" id="ARBA00022630"/>
    </source>
</evidence>
<dbReference type="PANTHER" id="PTHR43644:SF1">
    <property type="entry name" value="NAD(P)H-FLAVIN REDUCTASE"/>
    <property type="match status" value="1"/>
</dbReference>
<keyword evidence="2" id="KW-0408">Iron</keyword>